<dbReference type="HOGENOM" id="CLU_088601_0_0_4"/>
<evidence type="ECO:0000256" key="7">
    <source>
        <dbReference type="ARBA" id="ARBA00023033"/>
    </source>
</evidence>
<evidence type="ECO:0000256" key="4">
    <source>
        <dbReference type="ARBA" id="ARBA00022723"/>
    </source>
</evidence>
<evidence type="ECO:0000256" key="9">
    <source>
        <dbReference type="HAMAP-Rule" id="MF_01658"/>
    </source>
</evidence>
<dbReference type="GO" id="GO:0005886">
    <property type="term" value="C:plasma membrane"/>
    <property type="evidence" value="ECO:0007669"/>
    <property type="project" value="UniProtKB-SubCell"/>
</dbReference>
<keyword evidence="10" id="KW-0812">Transmembrane</keyword>
<dbReference type="Proteomes" id="UP000011541">
    <property type="component" value="Chromosome"/>
</dbReference>
<feature type="binding site" evidence="9">
    <location>
        <position position="192"/>
    </location>
    <ligand>
        <name>Fe cation</name>
        <dbReference type="ChEBI" id="CHEBI:24875"/>
        <label>2</label>
    </ligand>
</feature>
<dbReference type="SUPFAM" id="SSF47240">
    <property type="entry name" value="Ferritin-like"/>
    <property type="match status" value="1"/>
</dbReference>
<feature type="binding site" evidence="9">
    <location>
        <position position="157"/>
    </location>
    <ligand>
        <name>Fe cation</name>
        <dbReference type="ChEBI" id="CHEBI:24875"/>
        <label>2</label>
    </ligand>
</feature>
<name>M1L681_9PROT</name>
<protein>
    <recommendedName>
        <fullName evidence="9">3-demethoxyubiquinol 3-hydroxylase</fullName>
        <shortName evidence="9">DMQ hydroxylase</shortName>
        <ecNumber evidence="9">1.14.99.60</ecNumber>
    </recommendedName>
    <alternativeName>
        <fullName evidence="9">2-nonaprenyl-3-methyl-6-methoxy-1,4-benzoquinol hydroxylase</fullName>
    </alternativeName>
</protein>
<keyword evidence="6 9" id="KW-0408">Iron</keyword>
<dbReference type="PANTHER" id="PTHR11237">
    <property type="entry name" value="COENZYME Q10 BIOSYNTHESIS PROTEIN 7"/>
    <property type="match status" value="1"/>
</dbReference>
<dbReference type="PANTHER" id="PTHR11237:SF4">
    <property type="entry name" value="5-DEMETHOXYUBIQUINONE HYDROXYLASE, MITOCHONDRIAL"/>
    <property type="match status" value="1"/>
</dbReference>
<dbReference type="Pfam" id="PF03232">
    <property type="entry name" value="COQ7"/>
    <property type="match status" value="1"/>
</dbReference>
<comment type="cofactor">
    <cofactor evidence="9">
        <name>Fe cation</name>
        <dbReference type="ChEBI" id="CHEBI:24875"/>
    </cofactor>
    <text evidence="9">Binds 2 iron ions per subunit.</text>
</comment>
<dbReference type="EMBL" id="CP003805">
    <property type="protein sequence ID" value="AGF48118.1"/>
    <property type="molecule type" value="Genomic_DNA"/>
</dbReference>
<dbReference type="InterPro" id="IPR011566">
    <property type="entry name" value="Ubq_synth_Coq7"/>
</dbReference>
<keyword evidence="7 9" id="KW-0503">Monooxygenase</keyword>
<accession>M1L681</accession>
<evidence type="ECO:0000313" key="12">
    <source>
        <dbReference type="Proteomes" id="UP000011541"/>
    </source>
</evidence>
<dbReference type="STRING" id="1208920.CONE_0306"/>
<evidence type="ECO:0000256" key="5">
    <source>
        <dbReference type="ARBA" id="ARBA00023002"/>
    </source>
</evidence>
<dbReference type="GO" id="GO:0006744">
    <property type="term" value="P:ubiquinone biosynthetic process"/>
    <property type="evidence" value="ECO:0007669"/>
    <property type="project" value="UniProtKB-UniRule"/>
</dbReference>
<evidence type="ECO:0000256" key="6">
    <source>
        <dbReference type="ARBA" id="ARBA00023004"/>
    </source>
</evidence>
<comment type="catalytic activity">
    <reaction evidence="9">
        <text>a 5-methoxy-2-methyl-3-(all-trans-polyprenyl)benzene-1,4-diol + AH2 + O2 = a 3-demethylubiquinol + A + H2O</text>
        <dbReference type="Rhea" id="RHEA:50908"/>
        <dbReference type="Rhea" id="RHEA-COMP:10859"/>
        <dbReference type="Rhea" id="RHEA-COMP:10914"/>
        <dbReference type="ChEBI" id="CHEBI:13193"/>
        <dbReference type="ChEBI" id="CHEBI:15377"/>
        <dbReference type="ChEBI" id="CHEBI:15379"/>
        <dbReference type="ChEBI" id="CHEBI:17499"/>
        <dbReference type="ChEBI" id="CHEBI:84167"/>
        <dbReference type="ChEBI" id="CHEBI:84422"/>
        <dbReference type="EC" id="1.14.99.60"/>
    </reaction>
</comment>
<keyword evidence="12" id="KW-1185">Reference proteome</keyword>
<comment type="function">
    <text evidence="9">Catalyzes the hydroxylation of 2-nonaprenyl-3-methyl-6-methoxy-1,4-benzoquinol during ubiquinone biosynthesis.</text>
</comment>
<feature type="transmembrane region" description="Helical" evidence="10">
    <location>
        <begin position="125"/>
        <end position="145"/>
    </location>
</feature>
<dbReference type="RefSeq" id="WP_015396806.1">
    <property type="nucleotide sequence ID" value="NC_020299.1"/>
</dbReference>
<feature type="binding site" evidence="9">
    <location>
        <position position="189"/>
    </location>
    <ligand>
        <name>Fe cation</name>
        <dbReference type="ChEBI" id="CHEBI:24875"/>
        <label>2</label>
    </ligand>
</feature>
<evidence type="ECO:0000256" key="2">
    <source>
        <dbReference type="ARBA" id="ARBA00022475"/>
    </source>
</evidence>
<evidence type="ECO:0000256" key="3">
    <source>
        <dbReference type="ARBA" id="ARBA00022688"/>
    </source>
</evidence>
<keyword evidence="4 9" id="KW-0479">Metal-binding</keyword>
<dbReference type="AlphaFoldDB" id="M1L681"/>
<dbReference type="CDD" id="cd01042">
    <property type="entry name" value="DMQH"/>
    <property type="match status" value="1"/>
</dbReference>
<dbReference type="InterPro" id="IPR009078">
    <property type="entry name" value="Ferritin-like_SF"/>
</dbReference>
<dbReference type="KEGG" id="kon:CONE_0306"/>
<dbReference type="HAMAP" id="MF_01658">
    <property type="entry name" value="COQ7"/>
    <property type="match status" value="1"/>
</dbReference>
<keyword evidence="10" id="KW-1133">Transmembrane helix</keyword>
<comment type="subcellular location">
    <subcellularLocation>
        <location evidence="9">Cell membrane</location>
        <topology evidence="9">Peripheral membrane protein</topology>
    </subcellularLocation>
</comment>
<feature type="binding site" evidence="9">
    <location>
        <position position="108"/>
    </location>
    <ligand>
        <name>Fe cation</name>
        <dbReference type="ChEBI" id="CHEBI:24875"/>
        <label>1</label>
    </ligand>
</feature>
<evidence type="ECO:0000313" key="11">
    <source>
        <dbReference type="EMBL" id="AGF48118.1"/>
    </source>
</evidence>
<keyword evidence="3 9" id="KW-0831">Ubiquinone biosynthesis</keyword>
<evidence type="ECO:0000256" key="10">
    <source>
        <dbReference type="SAM" id="Phobius"/>
    </source>
</evidence>
<feature type="binding site" evidence="9">
    <location>
        <position position="105"/>
    </location>
    <ligand>
        <name>Fe cation</name>
        <dbReference type="ChEBI" id="CHEBI:24875"/>
        <label>2</label>
    </ligand>
</feature>
<keyword evidence="11" id="KW-0830">Ubiquinone</keyword>
<feature type="binding site" evidence="9">
    <location>
        <position position="189"/>
    </location>
    <ligand>
        <name>Fe cation</name>
        <dbReference type="ChEBI" id="CHEBI:24875"/>
        <label>1</label>
    </ligand>
</feature>
<dbReference type="GO" id="GO:0046872">
    <property type="term" value="F:metal ion binding"/>
    <property type="evidence" value="ECO:0007669"/>
    <property type="project" value="UniProtKB-KW"/>
</dbReference>
<gene>
    <name evidence="9" type="primary">coq7</name>
    <name evidence="11" type="ORF">CONE_0306</name>
</gene>
<dbReference type="InterPro" id="IPR047809">
    <property type="entry name" value="COQ7_proteobact"/>
</dbReference>
<comment type="similarity">
    <text evidence="9">Belongs to the COQ7 family.</text>
</comment>
<dbReference type="OrthoDB" id="5192789at2"/>
<dbReference type="GO" id="GO:0008682">
    <property type="term" value="F:3-demethoxyubiquinol 3-hydroxylase activity"/>
    <property type="evidence" value="ECO:0007669"/>
    <property type="project" value="UniProtKB-EC"/>
</dbReference>
<dbReference type="InterPro" id="IPR012347">
    <property type="entry name" value="Ferritin-like"/>
</dbReference>
<feature type="binding site" evidence="9">
    <location>
        <position position="105"/>
    </location>
    <ligand>
        <name>Fe cation</name>
        <dbReference type="ChEBI" id="CHEBI:24875"/>
        <label>1</label>
    </ligand>
</feature>
<dbReference type="PATRIC" id="fig|1208920.3.peg.89"/>
<dbReference type="Gene3D" id="1.20.1260.10">
    <property type="match status" value="1"/>
</dbReference>
<proteinExistence type="inferred from homology"/>
<sequence length="226" mass="26018">MQEILSSNNDNIINLRKISTLDMIICEIESSLNILSGKVQSYRENPSIKICDEYLLSDEENLFVSRLMRINHVGEICAQALYRGQAFACNDKNIKNLFINASLEEIDHLVWCAHRIKELKGRTSVLIPFWYTGSFLLGLIVSFYGSSINLGFMSETEKQVEAHLEEHLKLIPYIDSKSRSILLQMQKDEMHHREVADIAGADNLSYLSKMAMKIMSKFMTKLTYWL</sequence>
<dbReference type="eggNOG" id="COG2941">
    <property type="taxonomic scope" value="Bacteria"/>
</dbReference>
<dbReference type="UniPathway" id="UPA00232"/>
<keyword evidence="5 9" id="KW-0560">Oxidoreductase</keyword>
<organism evidence="11 12">
    <name type="scientific">Candidatus Kinetoplastidibacterium stringomonadis TCC290E</name>
    <dbReference type="NCBI Taxonomy" id="1208920"/>
    <lineage>
        <taxon>Bacteria</taxon>
        <taxon>Pseudomonadati</taxon>
        <taxon>Pseudomonadota</taxon>
        <taxon>Betaproteobacteria</taxon>
        <taxon>Candidatus Kinetoplastidibacterium</taxon>
    </lineage>
</organism>
<comment type="pathway">
    <text evidence="1 9">Cofactor biosynthesis; ubiquinone biosynthesis.</text>
</comment>
<keyword evidence="2 9" id="KW-1003">Cell membrane</keyword>
<dbReference type="NCBIfam" id="NF033656">
    <property type="entry name" value="DMQ_monoox_COQ7"/>
    <property type="match status" value="1"/>
</dbReference>
<dbReference type="EC" id="1.14.99.60" evidence="9"/>
<keyword evidence="8 9" id="KW-0472">Membrane</keyword>
<evidence type="ECO:0000256" key="8">
    <source>
        <dbReference type="ARBA" id="ARBA00023136"/>
    </source>
</evidence>
<reference evidence="11 12" key="1">
    <citation type="journal article" date="2013" name="Genome Biol. Evol.">
        <title>Genome evolution and phylogenomic analysis of candidatus kinetoplastibacterium, the betaproteobacterial endosymbionts of strigomonas and angomonas.</title>
        <authorList>
            <person name="Alves J.M."/>
            <person name="Serrano M.G."/>
            <person name="Maia da Silva F."/>
            <person name="Voegtly L.J."/>
            <person name="Matveyev A.V."/>
            <person name="Teixeira M.M."/>
            <person name="Camargo E.P."/>
            <person name="Buck G.A."/>
        </authorList>
    </citation>
    <scope>NUCLEOTIDE SEQUENCE [LARGE SCALE GENOMIC DNA]</scope>
    <source>
        <strain evidence="11 12">TCC290E</strain>
    </source>
</reference>
<feature type="binding site" evidence="9">
    <location>
        <position position="75"/>
    </location>
    <ligand>
        <name>Fe cation</name>
        <dbReference type="ChEBI" id="CHEBI:24875"/>
        <label>1</label>
    </ligand>
</feature>
<evidence type="ECO:0000256" key="1">
    <source>
        <dbReference type="ARBA" id="ARBA00004749"/>
    </source>
</evidence>